<evidence type="ECO:0000313" key="2">
    <source>
        <dbReference type="Proteomes" id="UP000050525"/>
    </source>
</evidence>
<organism evidence="1 2">
    <name type="scientific">Alligator mississippiensis</name>
    <name type="common">American alligator</name>
    <dbReference type="NCBI Taxonomy" id="8496"/>
    <lineage>
        <taxon>Eukaryota</taxon>
        <taxon>Metazoa</taxon>
        <taxon>Chordata</taxon>
        <taxon>Craniata</taxon>
        <taxon>Vertebrata</taxon>
        <taxon>Euteleostomi</taxon>
        <taxon>Archelosauria</taxon>
        <taxon>Archosauria</taxon>
        <taxon>Crocodylia</taxon>
        <taxon>Alligatoridae</taxon>
        <taxon>Alligatorinae</taxon>
        <taxon>Alligator</taxon>
    </lineage>
</organism>
<reference evidence="1 2" key="1">
    <citation type="journal article" date="2012" name="Genome Biol.">
        <title>Sequencing three crocodilian genomes to illuminate the evolution of archosaurs and amniotes.</title>
        <authorList>
            <person name="St John J.A."/>
            <person name="Braun E.L."/>
            <person name="Isberg S.R."/>
            <person name="Miles L.G."/>
            <person name="Chong A.Y."/>
            <person name="Gongora J."/>
            <person name="Dalzell P."/>
            <person name="Moran C."/>
            <person name="Bed'hom B."/>
            <person name="Abzhanov A."/>
            <person name="Burgess S.C."/>
            <person name="Cooksey A.M."/>
            <person name="Castoe T.A."/>
            <person name="Crawford N.G."/>
            <person name="Densmore L.D."/>
            <person name="Drew J.C."/>
            <person name="Edwards S.V."/>
            <person name="Faircloth B.C."/>
            <person name="Fujita M.K."/>
            <person name="Greenwold M.J."/>
            <person name="Hoffmann F.G."/>
            <person name="Howard J.M."/>
            <person name="Iguchi T."/>
            <person name="Janes D.E."/>
            <person name="Khan S.Y."/>
            <person name="Kohno S."/>
            <person name="de Koning A.J."/>
            <person name="Lance S.L."/>
            <person name="McCarthy F.M."/>
            <person name="McCormack J.E."/>
            <person name="Merchant M.E."/>
            <person name="Peterson D.G."/>
            <person name="Pollock D.D."/>
            <person name="Pourmand N."/>
            <person name="Raney B.J."/>
            <person name="Roessler K.A."/>
            <person name="Sanford J.R."/>
            <person name="Sawyer R.H."/>
            <person name="Schmidt C.J."/>
            <person name="Triplett E.W."/>
            <person name="Tuberville T.D."/>
            <person name="Venegas-Anaya M."/>
            <person name="Howard J.T."/>
            <person name="Jarvis E.D."/>
            <person name="Guillette L.J.Jr."/>
            <person name="Glenn T.C."/>
            <person name="Green R.E."/>
            <person name="Ray D.A."/>
        </authorList>
    </citation>
    <scope>NUCLEOTIDE SEQUENCE [LARGE SCALE GENOMIC DNA]</scope>
    <source>
        <strain evidence="1">KSC_2009_1</strain>
    </source>
</reference>
<accession>A0A151P756</accession>
<protein>
    <submittedName>
        <fullName evidence="1">Uncharacterized protein</fullName>
    </submittedName>
</protein>
<comment type="caution">
    <text evidence="1">The sequence shown here is derived from an EMBL/GenBank/DDBJ whole genome shotgun (WGS) entry which is preliminary data.</text>
</comment>
<dbReference type="AlphaFoldDB" id="A0A151P756"/>
<evidence type="ECO:0000313" key="1">
    <source>
        <dbReference type="EMBL" id="KYO44916.1"/>
    </source>
</evidence>
<keyword evidence="2" id="KW-1185">Reference proteome</keyword>
<dbReference type="Proteomes" id="UP000050525">
    <property type="component" value="Unassembled WGS sequence"/>
</dbReference>
<gene>
    <name evidence="1" type="ORF">Y1Q_0022987</name>
</gene>
<sequence>MKCGCLDFGACSELAQVEDVSFKTVLDAHTKVIILEGVRQHSREYHVKEGMLDIMLPPVLASLVGSEAVGLEVQEGDGSPGDGILEPIISTPAEVWTFSALLLSRSFPSMESAFWINLYCPTMYFSKAPRVDVEDVGEEGCLVLDPEWKEDAYKGVETLVGEQGQD</sequence>
<proteinExistence type="predicted"/>
<name>A0A151P756_ALLMI</name>
<dbReference type="EMBL" id="AKHW03000640">
    <property type="protein sequence ID" value="KYO44916.1"/>
    <property type="molecule type" value="Genomic_DNA"/>
</dbReference>